<keyword evidence="2" id="KW-1185">Reference proteome</keyword>
<reference evidence="2" key="1">
    <citation type="journal article" date="2022" name="Mol. Ecol. Resour.">
        <title>The genomes of chicory, endive, great burdock and yacon provide insights into Asteraceae palaeo-polyploidization history and plant inulin production.</title>
        <authorList>
            <person name="Fan W."/>
            <person name="Wang S."/>
            <person name="Wang H."/>
            <person name="Wang A."/>
            <person name="Jiang F."/>
            <person name="Liu H."/>
            <person name="Zhao H."/>
            <person name="Xu D."/>
            <person name="Zhang Y."/>
        </authorList>
    </citation>
    <scope>NUCLEOTIDE SEQUENCE [LARGE SCALE GENOMIC DNA]</scope>
    <source>
        <strain evidence="2">cv. Punajuju</strain>
    </source>
</reference>
<evidence type="ECO:0000313" key="1">
    <source>
        <dbReference type="EMBL" id="KAI3768691.1"/>
    </source>
</evidence>
<evidence type="ECO:0000313" key="2">
    <source>
        <dbReference type="Proteomes" id="UP001055811"/>
    </source>
</evidence>
<reference evidence="1 2" key="2">
    <citation type="journal article" date="2022" name="Mol. Ecol. Resour.">
        <title>The genomes of chicory, endive, great burdock and yacon provide insights into Asteraceae paleo-polyploidization history and plant inulin production.</title>
        <authorList>
            <person name="Fan W."/>
            <person name="Wang S."/>
            <person name="Wang H."/>
            <person name="Wang A."/>
            <person name="Jiang F."/>
            <person name="Liu H."/>
            <person name="Zhao H."/>
            <person name="Xu D."/>
            <person name="Zhang Y."/>
        </authorList>
    </citation>
    <scope>NUCLEOTIDE SEQUENCE [LARGE SCALE GENOMIC DNA]</scope>
    <source>
        <strain evidence="2">cv. Punajuju</strain>
        <tissue evidence="1">Leaves</tissue>
    </source>
</reference>
<dbReference type="EMBL" id="CM042011">
    <property type="protein sequence ID" value="KAI3768691.1"/>
    <property type="molecule type" value="Genomic_DNA"/>
</dbReference>
<accession>A0ACB9FCW3</accession>
<name>A0ACB9FCW3_CICIN</name>
<sequence>MEVENILHMNVGNGESSYAKNSFLQETAIRKTIPVLKHAIKDMMNLDIAFSKCFVIADLGCSTGTNTLLVASIVIDLVLELSKEDNRKARQFQLCLNDLFGNDFNAIFQSLPNFYANLKKEKGEYFGSCVVSATPGSFYGRLFQDESLHLVHSSYAVHWLSQVPEGIENNKANIYMAKTSPLNVFEAYQKQFHTDFKRFLQLRSEEIVTGGRLVLTFLGRSSADPTTDYGCRIFELLAQSLLDMAKEGQIEESFINSFSVPHYTPCEDEVSNVIYDEGSFSLDTLNVFQVNWDPYDTDYTNTKDSNELSLVHGKNTSKIVRAVTEPLLTSHFKNSINIELLFQRFGKQVAEDMAKKKTRHFNVVISLTRK</sequence>
<dbReference type="Proteomes" id="UP001055811">
    <property type="component" value="Linkage Group LG03"/>
</dbReference>
<comment type="caution">
    <text evidence="1">The sequence shown here is derived from an EMBL/GenBank/DDBJ whole genome shotgun (WGS) entry which is preliminary data.</text>
</comment>
<gene>
    <name evidence="1" type="ORF">L2E82_19521</name>
</gene>
<proteinExistence type="predicted"/>
<protein>
    <submittedName>
        <fullName evidence="1">Uncharacterized protein</fullName>
    </submittedName>
</protein>
<organism evidence="1 2">
    <name type="scientific">Cichorium intybus</name>
    <name type="common">Chicory</name>
    <dbReference type="NCBI Taxonomy" id="13427"/>
    <lineage>
        <taxon>Eukaryota</taxon>
        <taxon>Viridiplantae</taxon>
        <taxon>Streptophyta</taxon>
        <taxon>Embryophyta</taxon>
        <taxon>Tracheophyta</taxon>
        <taxon>Spermatophyta</taxon>
        <taxon>Magnoliopsida</taxon>
        <taxon>eudicotyledons</taxon>
        <taxon>Gunneridae</taxon>
        <taxon>Pentapetalae</taxon>
        <taxon>asterids</taxon>
        <taxon>campanulids</taxon>
        <taxon>Asterales</taxon>
        <taxon>Asteraceae</taxon>
        <taxon>Cichorioideae</taxon>
        <taxon>Cichorieae</taxon>
        <taxon>Cichoriinae</taxon>
        <taxon>Cichorium</taxon>
    </lineage>
</organism>